<dbReference type="GO" id="GO:0000981">
    <property type="term" value="F:DNA-binding transcription factor activity, RNA polymerase II-specific"/>
    <property type="evidence" value="ECO:0007669"/>
    <property type="project" value="InterPro"/>
</dbReference>
<proteinExistence type="predicted"/>
<evidence type="ECO:0000256" key="5">
    <source>
        <dbReference type="ARBA" id="ARBA00023242"/>
    </source>
</evidence>
<dbReference type="Proteomes" id="UP001217417">
    <property type="component" value="Unassembled WGS sequence"/>
</dbReference>
<evidence type="ECO:0000313" key="7">
    <source>
        <dbReference type="EMBL" id="KAJ8100815.1"/>
    </source>
</evidence>
<evidence type="ECO:0000256" key="3">
    <source>
        <dbReference type="ARBA" id="ARBA00023015"/>
    </source>
</evidence>
<keyword evidence="1" id="KW-0479">Metal-binding</keyword>
<keyword evidence="2" id="KW-0862">Zinc</keyword>
<feature type="domain" description="Zn(2)-C6 fungal-type" evidence="6">
    <location>
        <begin position="16"/>
        <end position="46"/>
    </location>
</feature>
<evidence type="ECO:0000259" key="6">
    <source>
        <dbReference type="PROSITE" id="PS50048"/>
    </source>
</evidence>
<dbReference type="RefSeq" id="XP_056044265.1">
    <property type="nucleotide sequence ID" value="XM_056185432.1"/>
</dbReference>
<keyword evidence="8" id="KW-1185">Reference proteome</keyword>
<dbReference type="SUPFAM" id="SSF57701">
    <property type="entry name" value="Zn2/Cys6 DNA-binding domain"/>
    <property type="match status" value="1"/>
</dbReference>
<dbReference type="SMART" id="SM00066">
    <property type="entry name" value="GAL4"/>
    <property type="match status" value="1"/>
</dbReference>
<evidence type="ECO:0000313" key="8">
    <source>
        <dbReference type="Proteomes" id="UP001217417"/>
    </source>
</evidence>
<dbReference type="Gene3D" id="4.10.240.10">
    <property type="entry name" value="Zn(2)-C6 fungal-type DNA-binding domain"/>
    <property type="match status" value="1"/>
</dbReference>
<comment type="caution">
    <text evidence="7">The sequence shown here is derived from an EMBL/GenBank/DDBJ whole genome shotgun (WGS) entry which is preliminary data.</text>
</comment>
<dbReference type="AlphaFoldDB" id="A0AAD7QT11"/>
<name>A0AAD7QT11_9ASCO</name>
<dbReference type="PROSITE" id="PS50048">
    <property type="entry name" value="ZN2_CY6_FUNGAL_2"/>
    <property type="match status" value="1"/>
</dbReference>
<sequence length="356" mass="40744">MMEKSSSQQMSTRRKSCVACVKAKRRCDLQKPYCTRCSTRGLLCNYPRTNPGGIENLQSFDLAFEYPPYTNIPTITYQFDDLLNPALIPSKNIYLSKERLDSCVQYFKNYLTNIVQYGRTPFINPHLYNDALPPCLQDVYCICAAYLSKTATNETLIFRILSSKFDELVSKRQYCSFEDELASVQALNMYQIIRLFDGDIRQRGIAEAQFQVLDAWAIHLRQRGELELPPSIQSSPYREWLFIESVRRTVLMSIFLRAIYYAIKNGFCDNVADMAGLPLTVRGELWEAKSEGEWMQATRGGQPDVLTYHEFVDVWDGGSAGGDVENFQKMLLVGCIGEEGLRTRFLESLTRGVGWT</sequence>
<dbReference type="PANTHER" id="PTHR47660:SF2">
    <property type="entry name" value="TRANSCRIPTION FACTOR WITH C2H2 AND ZN(2)-CYS(6) DNA BINDING DOMAIN (EUROFUNG)"/>
    <property type="match status" value="1"/>
</dbReference>
<dbReference type="InterPro" id="IPR036864">
    <property type="entry name" value="Zn2-C6_fun-type_DNA-bd_sf"/>
</dbReference>
<dbReference type="GeneID" id="80880598"/>
<reference evidence="7" key="1">
    <citation type="submission" date="2023-03" db="EMBL/GenBank/DDBJ databases">
        <title>Near-Complete genome sequence of Lipomyces tetrasporous NRRL Y-64009, an oleaginous yeast capable of growing on lignocellulosic hydrolysates.</title>
        <authorList>
            <consortium name="Lawrence Berkeley National Laboratory"/>
            <person name="Jagtap S.S."/>
            <person name="Liu J.-J."/>
            <person name="Walukiewicz H.E."/>
            <person name="Pangilinan J."/>
            <person name="Lipzen A."/>
            <person name="Ahrendt S."/>
            <person name="Koriabine M."/>
            <person name="Cobaugh K."/>
            <person name="Salamov A."/>
            <person name="Yoshinaga Y."/>
            <person name="Ng V."/>
            <person name="Daum C."/>
            <person name="Grigoriev I.V."/>
            <person name="Slininger P.J."/>
            <person name="Dien B.S."/>
            <person name="Jin Y.-S."/>
            <person name="Rao C.V."/>
        </authorList>
    </citation>
    <scope>NUCLEOTIDE SEQUENCE</scope>
    <source>
        <strain evidence="7">NRRL Y-64009</strain>
    </source>
</reference>
<protein>
    <recommendedName>
        <fullName evidence="6">Zn(2)-C6 fungal-type domain-containing protein</fullName>
    </recommendedName>
</protein>
<evidence type="ECO:0000256" key="1">
    <source>
        <dbReference type="ARBA" id="ARBA00022723"/>
    </source>
</evidence>
<organism evidence="7 8">
    <name type="scientific">Lipomyces tetrasporus</name>
    <dbReference type="NCBI Taxonomy" id="54092"/>
    <lineage>
        <taxon>Eukaryota</taxon>
        <taxon>Fungi</taxon>
        <taxon>Dikarya</taxon>
        <taxon>Ascomycota</taxon>
        <taxon>Saccharomycotina</taxon>
        <taxon>Lipomycetes</taxon>
        <taxon>Lipomycetales</taxon>
        <taxon>Lipomycetaceae</taxon>
        <taxon>Lipomyces</taxon>
    </lineage>
</organism>
<dbReference type="CDD" id="cd00067">
    <property type="entry name" value="GAL4"/>
    <property type="match status" value="1"/>
</dbReference>
<evidence type="ECO:0000256" key="2">
    <source>
        <dbReference type="ARBA" id="ARBA00022833"/>
    </source>
</evidence>
<dbReference type="EMBL" id="JARPMG010000005">
    <property type="protein sequence ID" value="KAJ8100815.1"/>
    <property type="molecule type" value="Genomic_DNA"/>
</dbReference>
<dbReference type="PANTHER" id="PTHR47660">
    <property type="entry name" value="TRANSCRIPTION FACTOR WITH C2H2 AND ZN(2)-CYS(6) DNA BINDING DOMAIN (EUROFUNG)-RELATED-RELATED"/>
    <property type="match status" value="1"/>
</dbReference>
<dbReference type="GO" id="GO:0008270">
    <property type="term" value="F:zinc ion binding"/>
    <property type="evidence" value="ECO:0007669"/>
    <property type="project" value="InterPro"/>
</dbReference>
<dbReference type="PRINTS" id="PR00755">
    <property type="entry name" value="AFLATOXINBRP"/>
</dbReference>
<evidence type="ECO:0000256" key="4">
    <source>
        <dbReference type="ARBA" id="ARBA00023163"/>
    </source>
</evidence>
<accession>A0AAD7QT11</accession>
<keyword evidence="5" id="KW-0539">Nucleus</keyword>
<dbReference type="Pfam" id="PF00172">
    <property type="entry name" value="Zn_clus"/>
    <property type="match status" value="1"/>
</dbReference>
<dbReference type="InterPro" id="IPR001138">
    <property type="entry name" value="Zn2Cys6_DnaBD"/>
</dbReference>
<keyword evidence="4" id="KW-0804">Transcription</keyword>
<gene>
    <name evidence="7" type="ORF">POJ06DRAFT_210532</name>
</gene>
<keyword evidence="3" id="KW-0805">Transcription regulation</keyword>